<dbReference type="InterPro" id="IPR016098">
    <property type="entry name" value="CAP/MinC_C"/>
</dbReference>
<dbReference type="GO" id="GO:0000902">
    <property type="term" value="P:cell morphogenesis"/>
    <property type="evidence" value="ECO:0007669"/>
    <property type="project" value="InterPro"/>
</dbReference>
<dbReference type="EMBL" id="QPJJ01000009">
    <property type="protein sequence ID" value="RCW66407.1"/>
    <property type="molecule type" value="Genomic_DNA"/>
</dbReference>
<dbReference type="InterPro" id="IPR055219">
    <property type="entry name" value="MinC_N_1"/>
</dbReference>
<dbReference type="InterPro" id="IPR036145">
    <property type="entry name" value="MinC_C_sf"/>
</dbReference>
<evidence type="ECO:0000259" key="8">
    <source>
        <dbReference type="Pfam" id="PF22642"/>
    </source>
</evidence>
<dbReference type="RefSeq" id="WP_281270490.1">
    <property type="nucleotide sequence ID" value="NZ_QPJJ01000009.1"/>
</dbReference>
<dbReference type="InterPro" id="IPR013033">
    <property type="entry name" value="MinC"/>
</dbReference>
<feature type="domain" description="Septum formation inhibitor MinC C-terminal" evidence="7">
    <location>
        <begin position="105"/>
        <end position="204"/>
    </location>
</feature>
<accession>A0A368XIV7</accession>
<evidence type="ECO:0000256" key="2">
    <source>
        <dbReference type="ARBA" id="ARBA00022618"/>
    </source>
</evidence>
<dbReference type="HAMAP" id="MF_00267">
    <property type="entry name" value="MinC"/>
    <property type="match status" value="1"/>
</dbReference>
<evidence type="ECO:0000256" key="3">
    <source>
        <dbReference type="ARBA" id="ARBA00023210"/>
    </source>
</evidence>
<dbReference type="GO" id="GO:0000917">
    <property type="term" value="P:division septum assembly"/>
    <property type="evidence" value="ECO:0007669"/>
    <property type="project" value="UniProtKB-KW"/>
</dbReference>
<evidence type="ECO:0000256" key="6">
    <source>
        <dbReference type="HAMAP-Rule" id="MF_00267"/>
    </source>
</evidence>
<evidence type="ECO:0000256" key="1">
    <source>
        <dbReference type="ARBA" id="ARBA00006291"/>
    </source>
</evidence>
<evidence type="ECO:0000256" key="4">
    <source>
        <dbReference type="ARBA" id="ARBA00023306"/>
    </source>
</evidence>
<comment type="function">
    <text evidence="6">Cell division inhibitor that blocks the formation of polar Z ring septums. Rapidly oscillates between the poles of the cell to destabilize FtsZ filaments that have formed before they mature into polar Z rings. Prevents FtsZ polymerization.</text>
</comment>
<dbReference type="Gene3D" id="3.30.160.540">
    <property type="match status" value="1"/>
</dbReference>
<name>A0A368XIV7_9BACI</name>
<dbReference type="PANTHER" id="PTHR34108:SF1">
    <property type="entry name" value="SEPTUM SITE-DETERMINING PROTEIN MINC"/>
    <property type="match status" value="1"/>
</dbReference>
<gene>
    <name evidence="6" type="primary">minC</name>
    <name evidence="9" type="ORF">DFR57_109129</name>
</gene>
<dbReference type="PANTHER" id="PTHR34108">
    <property type="entry name" value="SEPTUM SITE-DETERMINING PROTEIN MINC"/>
    <property type="match status" value="1"/>
</dbReference>
<comment type="subunit">
    <text evidence="5 6">Interacts with MinD and FtsZ.</text>
</comment>
<evidence type="ECO:0000259" key="7">
    <source>
        <dbReference type="Pfam" id="PF03775"/>
    </source>
</evidence>
<protein>
    <recommendedName>
        <fullName evidence="6">Probable septum site-determining protein MinC</fullName>
    </recommendedName>
</protein>
<dbReference type="InterPro" id="IPR005526">
    <property type="entry name" value="Septum_form_inhib_MinC_C"/>
</dbReference>
<keyword evidence="2 6" id="KW-0132">Cell division</keyword>
<dbReference type="Gene3D" id="2.160.20.70">
    <property type="match status" value="1"/>
</dbReference>
<reference evidence="9 10" key="1">
    <citation type="submission" date="2018-07" db="EMBL/GenBank/DDBJ databases">
        <title>Genomic Encyclopedia of Type Strains, Phase IV (KMG-IV): sequencing the most valuable type-strain genomes for metagenomic binning, comparative biology and taxonomic classification.</title>
        <authorList>
            <person name="Goeker M."/>
        </authorList>
    </citation>
    <scope>NUCLEOTIDE SEQUENCE [LARGE SCALE GENOMIC DNA]</scope>
    <source>
        <strain evidence="9 10">DSM 27696</strain>
    </source>
</reference>
<dbReference type="NCBIfam" id="TIGR01222">
    <property type="entry name" value="minC"/>
    <property type="match status" value="1"/>
</dbReference>
<sequence>MTNRPLITIKGTRDGLTLYMDDNCSFDVLMEELEKILSREQTDEDDPLITVNIQLGYRLLHKENEDRLREIIRRKNKLVVHRIESEVIEKKEALKWKDESDIKCYTQIVRSGQVLNITGDLLLVGDVNPGGKVMATGNIFVLGSLRGIAHAGVNDNKKAVIAASYMEPSQLRIADLISRPPDQEADGVYMECGYVDAKRNTIIMDRLSILGKIRPDLNGLERRILNG</sequence>
<keyword evidence="3 6" id="KW-0717">Septation</keyword>
<dbReference type="SUPFAM" id="SSF63848">
    <property type="entry name" value="Cell-division inhibitor MinC, C-terminal domain"/>
    <property type="match status" value="1"/>
</dbReference>
<dbReference type="Proteomes" id="UP000252585">
    <property type="component" value="Unassembled WGS sequence"/>
</dbReference>
<dbReference type="AlphaFoldDB" id="A0A368XIV7"/>
<evidence type="ECO:0000313" key="9">
    <source>
        <dbReference type="EMBL" id="RCW66407.1"/>
    </source>
</evidence>
<comment type="similarity">
    <text evidence="1 6">Belongs to the MinC family.</text>
</comment>
<organism evidence="9 10">
    <name type="scientific">Saliterribacillus persicus</name>
    <dbReference type="NCBI Taxonomy" id="930114"/>
    <lineage>
        <taxon>Bacteria</taxon>
        <taxon>Bacillati</taxon>
        <taxon>Bacillota</taxon>
        <taxon>Bacilli</taxon>
        <taxon>Bacillales</taxon>
        <taxon>Bacillaceae</taxon>
        <taxon>Saliterribacillus</taxon>
    </lineage>
</organism>
<dbReference type="GO" id="GO:1901891">
    <property type="term" value="P:regulation of cell septum assembly"/>
    <property type="evidence" value="ECO:0007669"/>
    <property type="project" value="InterPro"/>
</dbReference>
<comment type="caution">
    <text evidence="9">The sequence shown here is derived from an EMBL/GenBank/DDBJ whole genome shotgun (WGS) entry which is preliminary data.</text>
</comment>
<keyword evidence="10" id="KW-1185">Reference proteome</keyword>
<evidence type="ECO:0000313" key="10">
    <source>
        <dbReference type="Proteomes" id="UP000252585"/>
    </source>
</evidence>
<dbReference type="Pfam" id="PF22642">
    <property type="entry name" value="MinC_N_1"/>
    <property type="match status" value="1"/>
</dbReference>
<dbReference type="Pfam" id="PF03775">
    <property type="entry name" value="MinC_C"/>
    <property type="match status" value="1"/>
</dbReference>
<keyword evidence="4 6" id="KW-0131">Cell cycle</keyword>
<evidence type="ECO:0000256" key="5">
    <source>
        <dbReference type="ARBA" id="ARBA00046874"/>
    </source>
</evidence>
<feature type="domain" description="Septum site-determining protein MinC N-terminal" evidence="8">
    <location>
        <begin position="7"/>
        <end position="83"/>
    </location>
</feature>
<proteinExistence type="inferred from homology"/>